<evidence type="ECO:0000313" key="3">
    <source>
        <dbReference type="Proteomes" id="UP000319353"/>
    </source>
</evidence>
<dbReference type="EMBL" id="VBAL01000013">
    <property type="protein sequence ID" value="TMJ06514.1"/>
    <property type="molecule type" value="Genomic_DNA"/>
</dbReference>
<comment type="caution">
    <text evidence="2">The sequence shown here is derived from an EMBL/GenBank/DDBJ whole genome shotgun (WGS) entry which is preliminary data.</text>
</comment>
<feature type="non-terminal residue" evidence="2">
    <location>
        <position position="1"/>
    </location>
</feature>
<dbReference type="Proteomes" id="UP000319353">
    <property type="component" value="Unassembled WGS sequence"/>
</dbReference>
<evidence type="ECO:0000313" key="2">
    <source>
        <dbReference type="EMBL" id="TMJ06514.1"/>
    </source>
</evidence>
<gene>
    <name evidence="2" type="ORF">E6H01_01590</name>
</gene>
<name>A0A537LES5_9BACT</name>
<sequence>KRISDLPVLVRGEGPGFEFGSELKLRSNRSSIEDACGVYPDGEAAPENVKKIGPCYLIYLAEPGTYQTQLTMTVALSSLSPTHRHVEVTDVAAFRAASSTATLPFKGLVEHFDPIWSPDGKWLLYTVWEDGQVWFTLMDPIVRTTRRLVPLQGYMNTRPIWSPDSRWLAYASRKEIRLYDTKTGTERKLLPGAMSQPEFQRVYLAFHDANLAILLVEPQVNLWEYAYDVTRDELRQVRIGGTFPQWAEDTQQGSPVALHGSLRPTPSPNGRSVAQIRFINGRRVLEVSPRQ</sequence>
<reference evidence="2 3" key="1">
    <citation type="journal article" date="2019" name="Nat. Microbiol.">
        <title>Mediterranean grassland soil C-N compound turnover is dependent on rainfall and depth, and is mediated by genomically divergent microorganisms.</title>
        <authorList>
            <person name="Diamond S."/>
            <person name="Andeer P.F."/>
            <person name="Li Z."/>
            <person name="Crits-Christoph A."/>
            <person name="Burstein D."/>
            <person name="Anantharaman K."/>
            <person name="Lane K.R."/>
            <person name="Thomas B.C."/>
            <person name="Pan C."/>
            <person name="Northen T.R."/>
            <person name="Banfield J.F."/>
        </authorList>
    </citation>
    <scope>NUCLEOTIDE SEQUENCE [LARGE SCALE GENOMIC DNA]</scope>
    <source>
        <strain evidence="2">NP_4</strain>
    </source>
</reference>
<accession>A0A537LES5</accession>
<evidence type="ECO:0008006" key="4">
    <source>
        <dbReference type="Google" id="ProtNLM"/>
    </source>
</evidence>
<dbReference type="Pfam" id="PF07676">
    <property type="entry name" value="PD40"/>
    <property type="match status" value="2"/>
</dbReference>
<organism evidence="2 3">
    <name type="scientific">Candidatus Segetimicrobium genomatis</name>
    <dbReference type="NCBI Taxonomy" id="2569760"/>
    <lineage>
        <taxon>Bacteria</taxon>
        <taxon>Bacillati</taxon>
        <taxon>Candidatus Sysuimicrobiota</taxon>
        <taxon>Candidatus Sysuimicrobiia</taxon>
        <taxon>Candidatus Sysuimicrobiales</taxon>
        <taxon>Candidatus Segetimicrobiaceae</taxon>
        <taxon>Candidatus Segetimicrobium</taxon>
    </lineage>
</organism>
<dbReference type="AlphaFoldDB" id="A0A537LES5"/>
<feature type="region of interest" description="Disordered" evidence="1">
    <location>
        <begin position="250"/>
        <end position="271"/>
    </location>
</feature>
<dbReference type="Gene3D" id="2.120.10.30">
    <property type="entry name" value="TolB, C-terminal domain"/>
    <property type="match status" value="1"/>
</dbReference>
<evidence type="ECO:0000256" key="1">
    <source>
        <dbReference type="SAM" id="MobiDB-lite"/>
    </source>
</evidence>
<protein>
    <recommendedName>
        <fullName evidence="4">Dipeptidylpeptidase IV N-terminal domain-containing protein</fullName>
    </recommendedName>
</protein>
<dbReference type="InterPro" id="IPR011042">
    <property type="entry name" value="6-blade_b-propeller_TolB-like"/>
</dbReference>
<dbReference type="SUPFAM" id="SSF69304">
    <property type="entry name" value="Tricorn protease N-terminal domain"/>
    <property type="match status" value="1"/>
</dbReference>
<proteinExistence type="predicted"/>
<dbReference type="InterPro" id="IPR011659">
    <property type="entry name" value="WD40"/>
</dbReference>